<evidence type="ECO:0000313" key="1">
    <source>
        <dbReference type="EMBL" id="KGO99767.1"/>
    </source>
</evidence>
<proteinExistence type="predicted"/>
<dbReference type="Proteomes" id="UP000030003">
    <property type="component" value="Unassembled WGS sequence"/>
</dbReference>
<protein>
    <submittedName>
        <fullName evidence="1">Uncharacterized protein</fullName>
    </submittedName>
</protein>
<comment type="caution">
    <text evidence="1">The sequence shown here is derived from an EMBL/GenBank/DDBJ whole genome shotgun (WGS) entry which is preliminary data.</text>
</comment>
<keyword evidence="2" id="KW-1185">Reference proteome</keyword>
<organism evidence="1 2">
    <name type="scientific">Lysobacter defluvii IMMIB APB-9 = DSM 18482</name>
    <dbReference type="NCBI Taxonomy" id="1385515"/>
    <lineage>
        <taxon>Bacteria</taxon>
        <taxon>Pseudomonadati</taxon>
        <taxon>Pseudomonadota</taxon>
        <taxon>Gammaproteobacteria</taxon>
        <taxon>Lysobacterales</taxon>
        <taxon>Lysobacteraceae</taxon>
        <taxon>Novilysobacter</taxon>
    </lineage>
</organism>
<accession>A0A0A0MBK0</accession>
<gene>
    <name evidence="1" type="ORF">N791_00375</name>
</gene>
<dbReference type="EMBL" id="AVBH01000004">
    <property type="protein sequence ID" value="KGO99767.1"/>
    <property type="molecule type" value="Genomic_DNA"/>
</dbReference>
<name>A0A0A0MBK0_9GAMM</name>
<dbReference type="AlphaFoldDB" id="A0A0A0MBK0"/>
<reference evidence="1 2" key="1">
    <citation type="submission" date="2013-08" db="EMBL/GenBank/DDBJ databases">
        <title>Genomic analysis of Lysobacter defluvii.</title>
        <authorList>
            <person name="Wang Q."/>
            <person name="Wang G."/>
        </authorList>
    </citation>
    <scope>NUCLEOTIDE SEQUENCE [LARGE SCALE GENOMIC DNA]</scope>
    <source>
        <strain evidence="1 2">IMMIB APB-9</strain>
    </source>
</reference>
<sequence length="70" mass="7897">MICHELANLLGQVPLHRTIGRLCKAINGLSVVRKDAYARFLRQCVDNLEQQFGSRADNVLSLIDHEVAYC</sequence>
<evidence type="ECO:0000313" key="2">
    <source>
        <dbReference type="Proteomes" id="UP000030003"/>
    </source>
</evidence>